<proteinExistence type="predicted"/>
<evidence type="ECO:0008006" key="3">
    <source>
        <dbReference type="Google" id="ProtNLM"/>
    </source>
</evidence>
<evidence type="ECO:0000313" key="1">
    <source>
        <dbReference type="EMBL" id="NBC38788.1"/>
    </source>
</evidence>
<keyword evidence="2" id="KW-1185">Reference proteome</keyword>
<dbReference type="AlphaFoldDB" id="A0A7X5BR81"/>
<reference evidence="1 2" key="1">
    <citation type="submission" date="2020-01" db="EMBL/GenBank/DDBJ databases">
        <title>The draft genome sequence of Corallococcus exiguus DSM 14696.</title>
        <authorList>
            <person name="Zhang X."/>
            <person name="Zhu H."/>
        </authorList>
    </citation>
    <scope>NUCLEOTIDE SEQUENCE [LARGE SCALE GENOMIC DNA]</scope>
    <source>
        <strain evidence="1 2">DSM 14696</strain>
    </source>
</reference>
<organism evidence="1 2">
    <name type="scientific">Corallococcus exiguus</name>
    <dbReference type="NCBI Taxonomy" id="83462"/>
    <lineage>
        <taxon>Bacteria</taxon>
        <taxon>Pseudomonadati</taxon>
        <taxon>Myxococcota</taxon>
        <taxon>Myxococcia</taxon>
        <taxon>Myxococcales</taxon>
        <taxon>Cystobacterineae</taxon>
        <taxon>Myxococcaceae</taxon>
        <taxon>Corallococcus</taxon>
    </lineage>
</organism>
<dbReference type="SMART" id="SM00567">
    <property type="entry name" value="EZ_HEAT"/>
    <property type="match status" value="2"/>
</dbReference>
<protein>
    <recommendedName>
        <fullName evidence="3">HEAT repeat domain-containing protein</fullName>
    </recommendedName>
</protein>
<name>A0A7X5BR81_9BACT</name>
<gene>
    <name evidence="1" type="ORF">GTZ93_03035</name>
</gene>
<sequence>MRMQVHEHLQSLSPGEDPVREKLLDLLGLFGGQEQLPFLEALLLDRTAGYPIRVSALRAGLRLGLDMSGPELVRLLEASIAEACGEITHDPYAPALDDLLLLIRTDQALADARRSLLRIPLRSLANALAHERWRPPGLFPALKNWMHARWARQLARLSPEEVEADLRLHLRVAVATSPHPESQAFVSRQLRTPTAEARELLFRMLTPEAIAWWTAPHPQAFRHAAETLRLPLPLLLSHFGPERLLRRLEDVVRAQPPPHLLSHAAAVLGAWTDAHPLLPRWLDDPELTEAFRRTLLEQFLGHARPGDVHWGREAMTRPENAPLFRVLLHHRVLAPAPGDREVFLEALHGSDAVAQCFAIEGLLALRESGDGWRDRLMSLRQARHPALRIRAEAGLAREGQPGALFELRWTARDDEPSLRAEAVRWLGEVAVEEGHPVIVDALEDRGQVRNREVPLGSDEAVWALSRRGKREDLTLLLLAFVGGSYSYVLERHLAFHLARQEGASPEPPRPPACRQYALDLLEAGALHG</sequence>
<dbReference type="InterPro" id="IPR004155">
    <property type="entry name" value="PBS_lyase_HEAT"/>
</dbReference>
<dbReference type="InterPro" id="IPR016024">
    <property type="entry name" value="ARM-type_fold"/>
</dbReference>
<evidence type="ECO:0000313" key="2">
    <source>
        <dbReference type="Proteomes" id="UP000537825"/>
    </source>
</evidence>
<dbReference type="InterPro" id="IPR011989">
    <property type="entry name" value="ARM-like"/>
</dbReference>
<dbReference type="Gene3D" id="1.25.10.10">
    <property type="entry name" value="Leucine-rich Repeat Variant"/>
    <property type="match status" value="1"/>
</dbReference>
<dbReference type="Proteomes" id="UP000537825">
    <property type="component" value="Unassembled WGS sequence"/>
</dbReference>
<dbReference type="SUPFAM" id="SSF48371">
    <property type="entry name" value="ARM repeat"/>
    <property type="match status" value="1"/>
</dbReference>
<dbReference type="RefSeq" id="WP_139919936.1">
    <property type="nucleotide sequence ID" value="NZ_JAAAPK010000001.1"/>
</dbReference>
<dbReference type="EMBL" id="JAAAPK010000001">
    <property type="protein sequence ID" value="NBC38788.1"/>
    <property type="molecule type" value="Genomic_DNA"/>
</dbReference>
<comment type="caution">
    <text evidence="1">The sequence shown here is derived from an EMBL/GenBank/DDBJ whole genome shotgun (WGS) entry which is preliminary data.</text>
</comment>
<accession>A0A7X5BR81</accession>